<dbReference type="RefSeq" id="WP_002166173.1">
    <property type="nucleotide sequence ID" value="NZ_JH792310.1"/>
</dbReference>
<dbReference type="Proteomes" id="UP000006960">
    <property type="component" value="Unassembled WGS sequence"/>
</dbReference>
<name>J8EFX8_BACCE</name>
<organism evidence="1 2">
    <name type="scientific">Bacillus cereus VD048</name>
    <dbReference type="NCBI Taxonomy" id="1053226"/>
    <lineage>
        <taxon>Bacteria</taxon>
        <taxon>Bacillati</taxon>
        <taxon>Bacillota</taxon>
        <taxon>Bacilli</taxon>
        <taxon>Bacillales</taxon>
        <taxon>Bacillaceae</taxon>
        <taxon>Bacillus</taxon>
        <taxon>Bacillus cereus group</taxon>
    </lineage>
</organism>
<sequence length="312" mass="36225">MKKLVFNKRMDFSYIEGEILCITTGNKQDIIILVLDKKVTDIYYYKIIHSLKSGVLKQYIIENNQYFNFIQPLGENWILVKSFVEKKEDTTATIFDKKGNIVASYYLGNGIKYFQVDEEEHLLVGYSEEGIFTSVDELFISDEEFDSIDWENIYDTNKLEKSGLAIFSKNGDLITNEFNNSIKRSVCDCTAIHIQKTGNILMSYYNEQGTHTFTQINKERYEQVILYETALNHTSLCLKIKNTIIFGVDNNQIHAYSLVNKKLATLLTVDSDGNPIQFEYIFSRDQTIYAVKGKRIFCWEQYGILEEGEKLM</sequence>
<evidence type="ECO:0000313" key="2">
    <source>
        <dbReference type="Proteomes" id="UP000006960"/>
    </source>
</evidence>
<dbReference type="EMBL" id="AHEU01000024">
    <property type="protein sequence ID" value="EJR29844.1"/>
    <property type="molecule type" value="Genomic_DNA"/>
</dbReference>
<dbReference type="PATRIC" id="fig|1053226.3.peg.3810"/>
<dbReference type="InterPro" id="IPR036322">
    <property type="entry name" value="WD40_repeat_dom_sf"/>
</dbReference>
<dbReference type="HOGENOM" id="CLU_917178_0_0_9"/>
<accession>J8EFX8</accession>
<comment type="caution">
    <text evidence="1">The sequence shown here is derived from an EMBL/GenBank/DDBJ whole genome shotgun (WGS) entry which is preliminary data.</text>
</comment>
<gene>
    <name evidence="1" type="ORF">IIG_03736</name>
</gene>
<protein>
    <submittedName>
        <fullName evidence="1">Uncharacterized protein</fullName>
    </submittedName>
</protein>
<dbReference type="SUPFAM" id="SSF50978">
    <property type="entry name" value="WD40 repeat-like"/>
    <property type="match status" value="1"/>
</dbReference>
<reference evidence="1 2" key="1">
    <citation type="submission" date="2012-04" db="EMBL/GenBank/DDBJ databases">
        <title>The Genome Sequence of Bacillus cereus VD048.</title>
        <authorList>
            <consortium name="The Broad Institute Genome Sequencing Platform"/>
            <consortium name="The Broad Institute Genome Sequencing Center for Infectious Disease"/>
            <person name="Feldgarden M."/>
            <person name="Van der Auwera G.A."/>
            <person name="Mahillon J."/>
            <person name="Duprez V."/>
            <person name="Timmery S."/>
            <person name="Mattelet C."/>
            <person name="Dierick K."/>
            <person name="Sun M."/>
            <person name="Yu Z."/>
            <person name="Zhu L."/>
            <person name="Hu X."/>
            <person name="Shank E.B."/>
            <person name="Swiecicka I."/>
            <person name="Hansen B.M."/>
            <person name="Andrup L."/>
            <person name="Young S.K."/>
            <person name="Zeng Q."/>
            <person name="Gargeya S."/>
            <person name="Fitzgerald M."/>
            <person name="Haas B."/>
            <person name="Abouelleil A."/>
            <person name="Alvarado L."/>
            <person name="Arachchi H.M."/>
            <person name="Berlin A."/>
            <person name="Chapman S.B."/>
            <person name="Goldberg J."/>
            <person name="Griggs A."/>
            <person name="Gujja S."/>
            <person name="Hansen M."/>
            <person name="Howarth C."/>
            <person name="Imamovic A."/>
            <person name="Larimer J."/>
            <person name="McCowen C."/>
            <person name="Montmayeur A."/>
            <person name="Murphy C."/>
            <person name="Neiman D."/>
            <person name="Pearson M."/>
            <person name="Priest M."/>
            <person name="Roberts A."/>
            <person name="Saif S."/>
            <person name="Shea T."/>
            <person name="Sisk P."/>
            <person name="Sykes S."/>
            <person name="Wortman J."/>
            <person name="Nusbaum C."/>
            <person name="Birren B."/>
        </authorList>
    </citation>
    <scope>NUCLEOTIDE SEQUENCE [LARGE SCALE GENOMIC DNA]</scope>
    <source>
        <strain evidence="1 2">VD048</strain>
    </source>
</reference>
<proteinExistence type="predicted"/>
<dbReference type="AlphaFoldDB" id="J8EFX8"/>
<evidence type="ECO:0000313" key="1">
    <source>
        <dbReference type="EMBL" id="EJR29844.1"/>
    </source>
</evidence>